<dbReference type="SUPFAM" id="SSF57850">
    <property type="entry name" value="RING/U-box"/>
    <property type="match status" value="1"/>
</dbReference>
<dbReference type="Proteomes" id="UP001224775">
    <property type="component" value="Unassembled WGS sequence"/>
</dbReference>
<evidence type="ECO:0000313" key="5">
    <source>
        <dbReference type="Proteomes" id="UP001224775"/>
    </source>
</evidence>
<dbReference type="InterPro" id="IPR007397">
    <property type="entry name" value="F-box-assoc_dom"/>
</dbReference>
<feature type="domain" description="RING-type" evidence="2">
    <location>
        <begin position="12"/>
        <end position="64"/>
    </location>
</feature>
<dbReference type="SUPFAM" id="SSF49785">
    <property type="entry name" value="Galactose-binding domain-like"/>
    <property type="match status" value="1"/>
</dbReference>
<sequence length="439" mass="49398">MTSSYTDNSTECAICFEPFDGTETITLTCGHRWHTACVKQQLQSAKPNTSQRLLFSGYRCAKCKAFCDHPDLRDLTRKTDELRERVDALVEEQLKADLPAAWESARQDRDAKAKLLDEGRRNYAFYLCGGCDEPYFGGTVECADEEQGELIASEDRLCQACSPRTQEICQHPFEHGAYHVWKCRYCCNPATFLCYGNVHFCKPCHDRNPNAQAIPCVGGACCAFPKPKGQTTHSNGSSRECEQLYYCAWCESSSSRDAFAQNESTGSRNFIVNPSGEEGTRGWRPILDRWGQSEMWQVENMELRVDQHTQTNFVSSYSWASMMQTVPLHEYVRDPSSVQIEVSAKFMGRSDCPSLFFMQAVVKDSNGRILHRAGTSQLSAPAGFWEKATLTIDPVIGAHEVSMIVYGKDSRFWLAISAPRFVTAQSVFCVTRTSLETFS</sequence>
<dbReference type="GO" id="GO:0005634">
    <property type="term" value="C:nucleus"/>
    <property type="evidence" value="ECO:0007669"/>
    <property type="project" value="TreeGrafter"/>
</dbReference>
<keyword evidence="1" id="KW-0863">Zinc-finger</keyword>
<dbReference type="CDD" id="cd16448">
    <property type="entry name" value="RING-H2"/>
    <property type="match status" value="1"/>
</dbReference>
<name>A0AAD8YG70_9STRA</name>
<dbReference type="PANTHER" id="PTHR45943">
    <property type="entry name" value="E3 UBIQUITIN-PROTEIN LIGASE MYCBP2"/>
    <property type="match status" value="1"/>
</dbReference>
<accession>A0AAD8YG70</accession>
<dbReference type="Pfam" id="PF17123">
    <property type="entry name" value="zf-RING_11"/>
    <property type="match status" value="1"/>
</dbReference>
<dbReference type="InterPro" id="IPR001841">
    <property type="entry name" value="Znf_RING"/>
</dbReference>
<protein>
    <recommendedName>
        <fullName evidence="6">RING-type domain-containing protein</fullName>
    </recommendedName>
</protein>
<dbReference type="PROSITE" id="PS51114">
    <property type="entry name" value="FBA"/>
    <property type="match status" value="1"/>
</dbReference>
<dbReference type="InterPro" id="IPR013083">
    <property type="entry name" value="Znf_RING/FYVE/PHD"/>
</dbReference>
<keyword evidence="5" id="KW-1185">Reference proteome</keyword>
<evidence type="ECO:0000256" key="1">
    <source>
        <dbReference type="PROSITE-ProRule" id="PRU00175"/>
    </source>
</evidence>
<evidence type="ECO:0000313" key="4">
    <source>
        <dbReference type="EMBL" id="KAK1745911.1"/>
    </source>
</evidence>
<proteinExistence type="predicted"/>
<dbReference type="SMART" id="SM01198">
    <property type="entry name" value="FBA"/>
    <property type="match status" value="1"/>
</dbReference>
<evidence type="ECO:0000259" key="2">
    <source>
        <dbReference type="PROSITE" id="PS50089"/>
    </source>
</evidence>
<dbReference type="Gene3D" id="2.60.120.260">
    <property type="entry name" value="Galactose-binding domain-like"/>
    <property type="match status" value="1"/>
</dbReference>
<dbReference type="InterPro" id="IPR008979">
    <property type="entry name" value="Galactose-bd-like_sf"/>
</dbReference>
<keyword evidence="1" id="KW-0479">Metal-binding</keyword>
<dbReference type="GO" id="GO:0008270">
    <property type="term" value="F:zinc ion binding"/>
    <property type="evidence" value="ECO:0007669"/>
    <property type="project" value="UniProtKB-KW"/>
</dbReference>
<dbReference type="GO" id="GO:0005886">
    <property type="term" value="C:plasma membrane"/>
    <property type="evidence" value="ECO:0007669"/>
    <property type="project" value="TreeGrafter"/>
</dbReference>
<dbReference type="Pfam" id="PF04300">
    <property type="entry name" value="FBA"/>
    <property type="match status" value="1"/>
</dbReference>
<dbReference type="SMART" id="SM00184">
    <property type="entry name" value="RING"/>
    <property type="match status" value="1"/>
</dbReference>
<evidence type="ECO:0008006" key="6">
    <source>
        <dbReference type="Google" id="ProtNLM"/>
    </source>
</evidence>
<gene>
    <name evidence="4" type="ORF">QTG54_003835</name>
</gene>
<dbReference type="PROSITE" id="PS50089">
    <property type="entry name" value="ZF_RING_2"/>
    <property type="match status" value="1"/>
</dbReference>
<reference evidence="4" key="1">
    <citation type="submission" date="2023-06" db="EMBL/GenBank/DDBJ databases">
        <title>Survivors Of The Sea: Transcriptome response of Skeletonema marinoi to long-term dormancy.</title>
        <authorList>
            <person name="Pinder M.I.M."/>
            <person name="Kourtchenko O."/>
            <person name="Robertson E.K."/>
            <person name="Larsson T."/>
            <person name="Maumus F."/>
            <person name="Osuna-Cruz C.M."/>
            <person name="Vancaester E."/>
            <person name="Stenow R."/>
            <person name="Vandepoele K."/>
            <person name="Ploug H."/>
            <person name="Bruchert V."/>
            <person name="Godhe A."/>
            <person name="Topel M."/>
        </authorList>
    </citation>
    <scope>NUCLEOTIDE SEQUENCE</scope>
    <source>
        <strain evidence="4">R05AC</strain>
    </source>
</reference>
<dbReference type="AlphaFoldDB" id="A0AAD8YG70"/>
<dbReference type="EMBL" id="JATAAI010000005">
    <property type="protein sequence ID" value="KAK1745911.1"/>
    <property type="molecule type" value="Genomic_DNA"/>
</dbReference>
<dbReference type="GO" id="GO:0061630">
    <property type="term" value="F:ubiquitin protein ligase activity"/>
    <property type="evidence" value="ECO:0007669"/>
    <property type="project" value="TreeGrafter"/>
</dbReference>
<evidence type="ECO:0000259" key="3">
    <source>
        <dbReference type="PROSITE" id="PS51114"/>
    </source>
</evidence>
<feature type="domain" description="FBA" evidence="3">
    <location>
        <begin position="259"/>
        <end position="430"/>
    </location>
</feature>
<organism evidence="4 5">
    <name type="scientific">Skeletonema marinoi</name>
    <dbReference type="NCBI Taxonomy" id="267567"/>
    <lineage>
        <taxon>Eukaryota</taxon>
        <taxon>Sar</taxon>
        <taxon>Stramenopiles</taxon>
        <taxon>Ochrophyta</taxon>
        <taxon>Bacillariophyta</taxon>
        <taxon>Coscinodiscophyceae</taxon>
        <taxon>Thalassiosirophycidae</taxon>
        <taxon>Thalassiosirales</taxon>
        <taxon>Skeletonemataceae</taxon>
        <taxon>Skeletonema</taxon>
        <taxon>Skeletonema marinoi-dohrnii complex</taxon>
    </lineage>
</organism>
<keyword evidence="1" id="KW-0862">Zinc</keyword>
<dbReference type="PANTHER" id="PTHR45943:SF2">
    <property type="entry name" value="RING-TYPE DOMAIN-CONTAINING PROTEIN"/>
    <property type="match status" value="1"/>
</dbReference>
<dbReference type="Gene3D" id="3.30.40.10">
    <property type="entry name" value="Zinc/RING finger domain, C3HC4 (zinc finger)"/>
    <property type="match status" value="1"/>
</dbReference>
<comment type="caution">
    <text evidence="4">The sequence shown here is derived from an EMBL/GenBank/DDBJ whole genome shotgun (WGS) entry which is preliminary data.</text>
</comment>